<reference evidence="14" key="1">
    <citation type="submission" date="2025-08" db="UniProtKB">
        <authorList>
            <consortium name="Ensembl"/>
        </authorList>
    </citation>
    <scope>IDENTIFICATION</scope>
</reference>
<feature type="transmembrane region" description="Helical" evidence="13">
    <location>
        <begin position="84"/>
        <end position="109"/>
    </location>
</feature>
<proteinExistence type="inferred from homology"/>
<dbReference type="InterPro" id="IPR007960">
    <property type="entry name" value="TAS2R"/>
</dbReference>
<feature type="transmembrane region" description="Helical" evidence="13">
    <location>
        <begin position="279"/>
        <end position="299"/>
    </location>
</feature>
<dbReference type="PANTHER" id="PTHR11394:SF47">
    <property type="entry name" value="TASTE RECEPTOR TYPE 2 MEMBER 40"/>
    <property type="match status" value="1"/>
</dbReference>
<dbReference type="GO" id="GO:0004930">
    <property type="term" value="F:G protein-coupled receptor activity"/>
    <property type="evidence" value="ECO:0007669"/>
    <property type="project" value="UniProtKB-KW"/>
</dbReference>
<keyword evidence="8 12" id="KW-0472">Membrane</keyword>
<comment type="similarity">
    <text evidence="2 11">Belongs to the G-protein coupled receptor T2R family.</text>
</comment>
<keyword evidence="9 12" id="KW-0675">Receptor</keyword>
<dbReference type="GO" id="GO:0016020">
    <property type="term" value="C:membrane"/>
    <property type="evidence" value="ECO:0007669"/>
    <property type="project" value="UniProtKB-SubCell"/>
</dbReference>
<comment type="subcellular location">
    <subcellularLocation>
        <location evidence="1 12">Membrane</location>
        <topology evidence="1 12">Multi-pass membrane protein</topology>
    </subcellularLocation>
</comment>
<keyword evidence="3 12" id="KW-0919">Taste</keyword>
<evidence type="ECO:0000256" key="2">
    <source>
        <dbReference type="ARBA" id="ARBA00007376"/>
    </source>
</evidence>
<evidence type="ECO:0000256" key="13">
    <source>
        <dbReference type="SAM" id="Phobius"/>
    </source>
</evidence>
<keyword evidence="5 12" id="KW-0812">Transmembrane</keyword>
<evidence type="ECO:0000256" key="9">
    <source>
        <dbReference type="ARBA" id="ARBA00023170"/>
    </source>
</evidence>
<dbReference type="GO" id="GO:0033038">
    <property type="term" value="F:bitter taste receptor activity"/>
    <property type="evidence" value="ECO:0007669"/>
    <property type="project" value="InterPro"/>
</dbReference>
<evidence type="ECO:0000313" key="15">
    <source>
        <dbReference type="Proteomes" id="UP000694565"/>
    </source>
</evidence>
<keyword evidence="10 12" id="KW-0807">Transducer</keyword>
<evidence type="ECO:0000256" key="12">
    <source>
        <dbReference type="RuleBase" id="RU004424"/>
    </source>
</evidence>
<evidence type="ECO:0000256" key="1">
    <source>
        <dbReference type="ARBA" id="ARBA00004141"/>
    </source>
</evidence>
<feature type="transmembrane region" description="Helical" evidence="13">
    <location>
        <begin position="185"/>
        <end position="217"/>
    </location>
</feature>
<evidence type="ECO:0000256" key="3">
    <source>
        <dbReference type="ARBA" id="ARBA00022480"/>
    </source>
</evidence>
<sequence length="338" mass="38834">MIYLNILISNRLKMDFQTYALSNGPFVFFNIVTAAFYTFCMVFPLPGEQIKQPLKLLLGCLVCCTITYKVSVIVVDFSNIVNPYYLFYVVMVCSMYTSMTSSVWLNFFYCCQIVPAKRAFFIWIKKNVKSIIYCIWFTERIYSLFDFTTIFLLTIDHHGFGSSNLSTEVHHMTEKIFFEYFRQNMFLIVFIILKAHFVFCLCVMLISSGSTILYLCGHMRRMVANGQSLSCPQIRNQLRVTVTGILQGVLYAFCAFWTICSSIPGGKFIKIGYTYTDSTVINLYMSGTLFNLGAGQAVFRQRAAHIWLRAAQWCKAPQVQQSEEEDGTEAQTRRPGLC</sequence>
<feature type="transmembrane region" description="Helical" evidence="13">
    <location>
        <begin position="56"/>
        <end position="78"/>
    </location>
</feature>
<keyword evidence="15" id="KW-1185">Reference proteome</keyword>
<dbReference type="Ensembl" id="ENSCLMT00005052602.1">
    <property type="protein sequence ID" value="ENSCLMP00005050941.1"/>
    <property type="gene ID" value="ENSCLMG00005023073.1"/>
</dbReference>
<feature type="transmembrane region" description="Helical" evidence="13">
    <location>
        <begin position="238"/>
        <end position="259"/>
    </location>
</feature>
<reference evidence="14" key="2">
    <citation type="submission" date="2025-09" db="UniProtKB">
        <authorList>
            <consortium name="Ensembl"/>
        </authorList>
    </citation>
    <scope>IDENTIFICATION</scope>
</reference>
<evidence type="ECO:0000256" key="4">
    <source>
        <dbReference type="ARBA" id="ARBA00022606"/>
    </source>
</evidence>
<keyword evidence="4 12" id="KW-0716">Sensory transduction</keyword>
<evidence type="ECO:0000313" key="14">
    <source>
        <dbReference type="Ensembl" id="ENSCLMP00005050941.1"/>
    </source>
</evidence>
<name>A0A8C3B0C1_CYCLU</name>
<feature type="transmembrane region" description="Helical" evidence="13">
    <location>
        <begin position="130"/>
        <end position="155"/>
    </location>
</feature>
<evidence type="ECO:0000256" key="7">
    <source>
        <dbReference type="ARBA" id="ARBA00023040"/>
    </source>
</evidence>
<dbReference type="Pfam" id="PF05296">
    <property type="entry name" value="TAS2R"/>
    <property type="match status" value="1"/>
</dbReference>
<dbReference type="Proteomes" id="UP000694565">
    <property type="component" value="Unplaced"/>
</dbReference>
<dbReference type="AlphaFoldDB" id="A0A8C3B0C1"/>
<evidence type="ECO:0000256" key="6">
    <source>
        <dbReference type="ARBA" id="ARBA00022989"/>
    </source>
</evidence>
<feature type="transmembrane region" description="Helical" evidence="13">
    <location>
        <begin position="20"/>
        <end position="44"/>
    </location>
</feature>
<keyword evidence="7 12" id="KW-0297">G-protein coupled receptor</keyword>
<dbReference type="GeneTree" id="ENSGT00530000065251"/>
<evidence type="ECO:0000256" key="10">
    <source>
        <dbReference type="ARBA" id="ARBA00023224"/>
    </source>
</evidence>
<accession>A0A8C3B0C1</accession>
<dbReference type="PANTHER" id="PTHR11394">
    <property type="entry name" value="TASTE RECEPTOR TYPE 2"/>
    <property type="match status" value="1"/>
</dbReference>
<evidence type="ECO:0000256" key="11">
    <source>
        <dbReference type="RuleBase" id="RU004423"/>
    </source>
</evidence>
<protein>
    <recommendedName>
        <fullName evidence="12">Taste receptor type 2</fullName>
    </recommendedName>
</protein>
<keyword evidence="6 13" id="KW-1133">Transmembrane helix</keyword>
<organism evidence="14 15">
    <name type="scientific">Cyclopterus lumpus</name>
    <name type="common">Lumpsucker</name>
    <dbReference type="NCBI Taxonomy" id="8103"/>
    <lineage>
        <taxon>Eukaryota</taxon>
        <taxon>Metazoa</taxon>
        <taxon>Chordata</taxon>
        <taxon>Craniata</taxon>
        <taxon>Vertebrata</taxon>
        <taxon>Euteleostomi</taxon>
        <taxon>Actinopterygii</taxon>
        <taxon>Neopterygii</taxon>
        <taxon>Teleostei</taxon>
        <taxon>Neoteleostei</taxon>
        <taxon>Acanthomorphata</taxon>
        <taxon>Eupercaria</taxon>
        <taxon>Perciformes</taxon>
        <taxon>Cottioidei</taxon>
        <taxon>Cottales</taxon>
        <taxon>Cyclopteridae</taxon>
        <taxon>Cyclopterus</taxon>
    </lineage>
</organism>
<evidence type="ECO:0000256" key="8">
    <source>
        <dbReference type="ARBA" id="ARBA00023136"/>
    </source>
</evidence>
<gene>
    <name evidence="14" type="primary">LOC117750588</name>
</gene>
<evidence type="ECO:0000256" key="5">
    <source>
        <dbReference type="ARBA" id="ARBA00022692"/>
    </source>
</evidence>